<evidence type="ECO:0000313" key="1">
    <source>
        <dbReference type="EMBL" id="MBO0614461.1"/>
    </source>
</evidence>
<accession>A0A8B0SEX2</accession>
<proteinExistence type="predicted"/>
<reference evidence="2" key="2">
    <citation type="submission" date="2021-04" db="EMBL/GenBank/DDBJ databases">
        <title>Complete Genome and methylome analysis of Thiothrix fructosivorans ATCC 49748.</title>
        <authorList>
            <person name="Fomenkov A."/>
            <person name="Sun L."/>
            <person name="Vincze T."/>
            <person name="Grabovich M.Y."/>
            <person name="Roberts R.J."/>
        </authorList>
    </citation>
    <scope>NUCLEOTIDE SEQUENCE</scope>
    <source>
        <strain evidence="2">ATCC 49748</strain>
    </source>
</reference>
<evidence type="ECO:0000313" key="2">
    <source>
        <dbReference type="EMBL" id="QTX09299.1"/>
    </source>
</evidence>
<sequence length="93" mass="10258">MIQNPIVEDINKIRRENAAKLNLPADALKDFVGKMAQLQTAYPTLATTAGRDAFFDNMIKESAGTTAQQEDDIMQIAIAETHAHPLKNAEYTP</sequence>
<dbReference type="AlphaFoldDB" id="A0A8B0SEX2"/>
<name>A0A8B0SEX2_9GAMM</name>
<protein>
    <submittedName>
        <fullName evidence="2">Uncharacterized protein</fullName>
    </submittedName>
</protein>
<dbReference type="EMBL" id="JAFMPM010000008">
    <property type="protein sequence ID" value="MBO0614461.1"/>
    <property type="molecule type" value="Genomic_DNA"/>
</dbReference>
<dbReference type="RefSeq" id="WP_207252189.1">
    <property type="nucleotide sequence ID" value="NZ_JAFMPM010000008.1"/>
</dbReference>
<keyword evidence="3" id="KW-1185">Reference proteome</keyword>
<dbReference type="Proteomes" id="UP000664466">
    <property type="component" value="Unassembled WGS sequence"/>
</dbReference>
<organism evidence="2">
    <name type="scientific">Thiothrix fructosivorans</name>
    <dbReference type="NCBI Taxonomy" id="111770"/>
    <lineage>
        <taxon>Bacteria</taxon>
        <taxon>Pseudomonadati</taxon>
        <taxon>Pseudomonadota</taxon>
        <taxon>Gammaproteobacteria</taxon>
        <taxon>Thiotrichales</taxon>
        <taxon>Thiotrichaceae</taxon>
        <taxon>Thiothrix</taxon>
    </lineage>
</organism>
<gene>
    <name evidence="2" type="ORF">J1836_011665</name>
    <name evidence="1" type="ORF">J1836_16280</name>
</gene>
<dbReference type="EMBL" id="CP072748">
    <property type="protein sequence ID" value="QTX09299.1"/>
    <property type="molecule type" value="Genomic_DNA"/>
</dbReference>
<reference evidence="1 3" key="1">
    <citation type="submission" date="2021-03" db="EMBL/GenBank/DDBJ databases">
        <title>Draft genome and methylome analysis of Thiotrix fructosivoruns ATCC 49748.</title>
        <authorList>
            <person name="Fomenkov A."/>
            <person name="Grabovich M.Y."/>
            <person name="Roberts R.J."/>
        </authorList>
    </citation>
    <scope>NUCLEOTIDE SEQUENCE [LARGE SCALE GENOMIC DNA]</scope>
    <source>
        <strain evidence="1 3">ATCC 49748</strain>
    </source>
</reference>
<evidence type="ECO:0000313" key="3">
    <source>
        <dbReference type="Proteomes" id="UP000664466"/>
    </source>
</evidence>